<dbReference type="InterPro" id="IPR029058">
    <property type="entry name" value="AB_hydrolase_fold"/>
</dbReference>
<evidence type="ECO:0000313" key="2">
    <source>
        <dbReference type="EMBL" id="CAK7905336.1"/>
    </source>
</evidence>
<dbReference type="Pfam" id="PF12146">
    <property type="entry name" value="Hydrolase_4"/>
    <property type="match status" value="1"/>
</dbReference>
<dbReference type="PANTHER" id="PTHR11614">
    <property type="entry name" value="PHOSPHOLIPASE-RELATED"/>
    <property type="match status" value="1"/>
</dbReference>
<sequence length="296" mass="33976">MVQIPYTAIGVPKVSYVEHNGANFKIVEWEHAGEYKGQILYVHGFAEDSTIYTEFFDKLSQKGYNIYFFDQRGSGETSPGKQVGKTDEFHTFNDLDFMLKRLVDAQTKPEQLYLFGHSMGGGIILNYAIRGKYRDHIRAVVASAPMVTLHPNTQPNFIVRALSPVINRLAPNLKIDSKLNIDYVTSNKKWQQYIREHDQKLIGTSRLFFDMFARGEALTKPEYVSKFSPDIALLLLHGTDDSINHYDGSRKFYSLLSDNVDKEFVDVKEARHSLFIEKDEILIPLLDKILDFLSKH</sequence>
<dbReference type="EMBL" id="OZ004256">
    <property type="protein sequence ID" value="CAK7905336.1"/>
    <property type="molecule type" value="Genomic_DNA"/>
</dbReference>
<feature type="domain" description="Serine aminopeptidase S33" evidence="1">
    <location>
        <begin position="34"/>
        <end position="279"/>
    </location>
</feature>
<name>A0ABP0EBL1_9ASCO</name>
<dbReference type="Proteomes" id="UP001497600">
    <property type="component" value="Chromosome D"/>
</dbReference>
<dbReference type="InterPro" id="IPR051044">
    <property type="entry name" value="MAG_DAG_Lipase"/>
</dbReference>
<protein>
    <submittedName>
        <fullName evidence="2">Monoglyceride lipase</fullName>
    </submittedName>
</protein>
<dbReference type="Gene3D" id="3.40.50.1820">
    <property type="entry name" value="alpha/beta hydrolase"/>
    <property type="match status" value="1"/>
</dbReference>
<evidence type="ECO:0000259" key="1">
    <source>
        <dbReference type="Pfam" id="PF12146"/>
    </source>
</evidence>
<keyword evidence="3" id="KW-1185">Reference proteome</keyword>
<evidence type="ECO:0000313" key="3">
    <source>
        <dbReference type="Proteomes" id="UP001497600"/>
    </source>
</evidence>
<accession>A0ABP0EBL1</accession>
<reference evidence="2 3" key="1">
    <citation type="submission" date="2024-01" db="EMBL/GenBank/DDBJ databases">
        <authorList>
            <consortium name="Genoscope - CEA"/>
            <person name="William W."/>
        </authorList>
    </citation>
    <scope>NUCLEOTIDE SEQUENCE [LARGE SCALE GENOMIC DNA]</scope>
    <source>
        <strain evidence="2 3">29B2s-10</strain>
    </source>
</reference>
<dbReference type="SUPFAM" id="SSF53474">
    <property type="entry name" value="alpha/beta-Hydrolases"/>
    <property type="match status" value="1"/>
</dbReference>
<dbReference type="InterPro" id="IPR022742">
    <property type="entry name" value="Hydrolase_4"/>
</dbReference>
<dbReference type="InterPro" id="IPR000073">
    <property type="entry name" value="AB_hydrolase_1"/>
</dbReference>
<dbReference type="PRINTS" id="PR00111">
    <property type="entry name" value="ABHYDROLASE"/>
</dbReference>
<organism evidence="2 3">
    <name type="scientific">[Candida] anglica</name>
    <dbReference type="NCBI Taxonomy" id="148631"/>
    <lineage>
        <taxon>Eukaryota</taxon>
        <taxon>Fungi</taxon>
        <taxon>Dikarya</taxon>
        <taxon>Ascomycota</taxon>
        <taxon>Saccharomycotina</taxon>
        <taxon>Pichiomycetes</taxon>
        <taxon>Debaryomycetaceae</taxon>
        <taxon>Kurtzmaniella</taxon>
    </lineage>
</organism>
<proteinExistence type="predicted"/>
<gene>
    <name evidence="2" type="primary">YJU3</name>
    <name evidence="2" type="ORF">CAAN4_D13630</name>
</gene>